<reference evidence="2 3" key="1">
    <citation type="submission" date="2023-09" db="EMBL/GenBank/DDBJ databases">
        <title>Pyrofollis japonicus gen. nov. sp. nov., a novel member of the family Pyrodictiaceae isolated from the Iheya North hydrothermal field.</title>
        <authorList>
            <person name="Miyazaki U."/>
            <person name="Sanari M."/>
            <person name="Tame A."/>
            <person name="Kitajima M."/>
            <person name="Okamoto A."/>
            <person name="Sawayama S."/>
            <person name="Miyazaki J."/>
            <person name="Takai K."/>
            <person name="Nakagawa S."/>
        </authorList>
    </citation>
    <scope>NUCLEOTIDE SEQUENCE [LARGE SCALE GENOMIC DNA]</scope>
    <source>
        <strain evidence="2 3">AV2</strain>
    </source>
</reference>
<feature type="coiled-coil region" evidence="1">
    <location>
        <begin position="7"/>
        <end position="34"/>
    </location>
</feature>
<evidence type="ECO:0000313" key="3">
    <source>
        <dbReference type="Proteomes" id="UP001341135"/>
    </source>
</evidence>
<organism evidence="2 3">
    <name type="scientific">Pyrodictium abyssi</name>
    <dbReference type="NCBI Taxonomy" id="54256"/>
    <lineage>
        <taxon>Archaea</taxon>
        <taxon>Thermoproteota</taxon>
        <taxon>Thermoprotei</taxon>
        <taxon>Desulfurococcales</taxon>
        <taxon>Pyrodictiaceae</taxon>
        <taxon>Pyrodictium</taxon>
    </lineage>
</organism>
<dbReference type="GeneID" id="89288480"/>
<sequence>MDDRRGLEEIARRLERVEKMLEQLNAAVQELLQGGFIAAVGEAARLVAAFSLPAAEALEAARRTIAAARSINDPIAVAIVEALSTCEPLSISEITRRVRSLRGKASRNTVKQKLRLLIDADIVATVEDGKRPKYVLTLCS</sequence>
<dbReference type="RefSeq" id="WP_338251492.1">
    <property type="nucleotide sequence ID" value="NZ_AP028907.1"/>
</dbReference>
<name>A0ABN6ZTE2_9CREN</name>
<evidence type="ECO:0000256" key="1">
    <source>
        <dbReference type="SAM" id="Coils"/>
    </source>
</evidence>
<gene>
    <name evidence="2" type="ORF">PABY_04450</name>
</gene>
<keyword evidence="1" id="KW-0175">Coiled coil</keyword>
<proteinExistence type="predicted"/>
<dbReference type="InterPro" id="IPR036388">
    <property type="entry name" value="WH-like_DNA-bd_sf"/>
</dbReference>
<dbReference type="SUPFAM" id="SSF46785">
    <property type="entry name" value="Winged helix' DNA-binding domain"/>
    <property type="match status" value="1"/>
</dbReference>
<dbReference type="EMBL" id="AP028907">
    <property type="protein sequence ID" value="BES80878.1"/>
    <property type="molecule type" value="Genomic_DNA"/>
</dbReference>
<dbReference type="InterPro" id="IPR036390">
    <property type="entry name" value="WH_DNA-bd_sf"/>
</dbReference>
<dbReference type="Proteomes" id="UP001341135">
    <property type="component" value="Chromosome"/>
</dbReference>
<dbReference type="Gene3D" id="1.10.10.10">
    <property type="entry name" value="Winged helix-like DNA-binding domain superfamily/Winged helix DNA-binding domain"/>
    <property type="match status" value="1"/>
</dbReference>
<accession>A0ABN6ZTE2</accession>
<evidence type="ECO:0000313" key="2">
    <source>
        <dbReference type="EMBL" id="BES80878.1"/>
    </source>
</evidence>
<keyword evidence="3" id="KW-1185">Reference proteome</keyword>
<protein>
    <submittedName>
        <fullName evidence="2">Uncharacterized protein</fullName>
    </submittedName>
</protein>